<accession>A0A840WBW5</accession>
<evidence type="ECO:0000313" key="2">
    <source>
        <dbReference type="EMBL" id="MBB5489525.1"/>
    </source>
</evidence>
<dbReference type="EMBL" id="JACHDO010000001">
    <property type="protein sequence ID" value="MBB5489525.1"/>
    <property type="molecule type" value="Genomic_DNA"/>
</dbReference>
<sequence>MLEGVGPRPMWLGSGSDHASHTSRWPLTAVAAKRVEMELLTRRSEHAAHPGPDRLARAGAAHGVHRTHARSAVGSSGGLIRFFGLGRWLRAANGAELKPPGFGAQAGSPCTRGSGAG</sequence>
<reference evidence="2 3" key="1">
    <citation type="submission" date="2020-08" db="EMBL/GenBank/DDBJ databases">
        <title>Sequencing the genomes of 1000 actinobacteria strains.</title>
        <authorList>
            <person name="Klenk H.-P."/>
        </authorList>
    </citation>
    <scope>NUCLEOTIDE SEQUENCE [LARGE SCALE GENOMIC DNA]</scope>
    <source>
        <strain evidence="2 3">DSM 44598</strain>
    </source>
</reference>
<feature type="region of interest" description="Disordered" evidence="1">
    <location>
        <begin position="43"/>
        <end position="69"/>
    </location>
</feature>
<dbReference type="AlphaFoldDB" id="A0A840WBW5"/>
<dbReference type="RefSeq" id="WP_184361772.1">
    <property type="nucleotide sequence ID" value="NZ_JACHDO010000001.1"/>
</dbReference>
<organism evidence="2 3">
    <name type="scientific">Nocardiopsis metallicus</name>
    <dbReference type="NCBI Taxonomy" id="179819"/>
    <lineage>
        <taxon>Bacteria</taxon>
        <taxon>Bacillati</taxon>
        <taxon>Actinomycetota</taxon>
        <taxon>Actinomycetes</taxon>
        <taxon>Streptosporangiales</taxon>
        <taxon>Nocardiopsidaceae</taxon>
        <taxon>Nocardiopsis</taxon>
    </lineage>
</organism>
<evidence type="ECO:0000256" key="1">
    <source>
        <dbReference type="SAM" id="MobiDB-lite"/>
    </source>
</evidence>
<proteinExistence type="predicted"/>
<name>A0A840WBW5_9ACTN</name>
<feature type="region of interest" description="Disordered" evidence="1">
    <location>
        <begin position="1"/>
        <end position="24"/>
    </location>
</feature>
<comment type="caution">
    <text evidence="2">The sequence shown here is derived from an EMBL/GenBank/DDBJ whole genome shotgun (WGS) entry which is preliminary data.</text>
</comment>
<dbReference type="Proteomes" id="UP000579647">
    <property type="component" value="Unassembled WGS sequence"/>
</dbReference>
<keyword evidence="3" id="KW-1185">Reference proteome</keyword>
<feature type="compositionally biased region" description="Basic and acidic residues" evidence="1">
    <location>
        <begin position="43"/>
        <end position="56"/>
    </location>
</feature>
<gene>
    <name evidence="2" type="ORF">HNR07_000662</name>
</gene>
<feature type="region of interest" description="Disordered" evidence="1">
    <location>
        <begin position="98"/>
        <end position="117"/>
    </location>
</feature>
<protein>
    <submittedName>
        <fullName evidence="2">Uncharacterized protein</fullName>
    </submittedName>
</protein>
<evidence type="ECO:0000313" key="3">
    <source>
        <dbReference type="Proteomes" id="UP000579647"/>
    </source>
</evidence>